<gene>
    <name evidence="1" type="ORF">QUF54_10460</name>
</gene>
<dbReference type="SUPFAM" id="SSF81593">
    <property type="entry name" value="Nucleotidyltransferase substrate binding subunit/domain"/>
    <property type="match status" value="1"/>
</dbReference>
<feature type="non-terminal residue" evidence="1">
    <location>
        <position position="1"/>
    </location>
</feature>
<keyword evidence="2" id="KW-1185">Reference proteome</keyword>
<evidence type="ECO:0000313" key="2">
    <source>
        <dbReference type="Proteomes" id="UP001171945"/>
    </source>
</evidence>
<comment type="caution">
    <text evidence="1">The sequence shown here is derived from an EMBL/GenBank/DDBJ whole genome shotgun (WGS) entry which is preliminary data.</text>
</comment>
<dbReference type="Proteomes" id="UP001171945">
    <property type="component" value="Unassembled WGS sequence"/>
</dbReference>
<name>A0ABT7VW28_9GAMM</name>
<dbReference type="EMBL" id="JAUCGM010000855">
    <property type="protein sequence ID" value="MDM8563763.1"/>
    <property type="molecule type" value="Genomic_DNA"/>
</dbReference>
<evidence type="ECO:0000313" key="1">
    <source>
        <dbReference type="EMBL" id="MDM8563763.1"/>
    </source>
</evidence>
<dbReference type="Gene3D" id="1.20.120.330">
    <property type="entry name" value="Nucleotidyltransferases domain 2"/>
    <property type="match status" value="1"/>
</dbReference>
<reference evidence="1" key="1">
    <citation type="submission" date="2023-06" db="EMBL/GenBank/DDBJ databases">
        <title>Uncultivated large filamentous bacteria from sulfidic sediments reveal new species and different genomic features in energy metabolism and defense.</title>
        <authorList>
            <person name="Fonseca A."/>
        </authorList>
    </citation>
    <scope>NUCLEOTIDE SEQUENCE</scope>
    <source>
        <strain evidence="1">HSG4</strain>
    </source>
</reference>
<protein>
    <submittedName>
        <fullName evidence="1">Uncharacterized protein</fullName>
    </submittedName>
</protein>
<proteinExistence type="predicted"/>
<organism evidence="1 2">
    <name type="scientific">Candidatus Marithioploca araucensis</name>
    <dbReference type="NCBI Taxonomy" id="70273"/>
    <lineage>
        <taxon>Bacteria</taxon>
        <taxon>Pseudomonadati</taxon>
        <taxon>Pseudomonadota</taxon>
        <taxon>Gammaproteobacteria</taxon>
        <taxon>Thiotrichales</taxon>
        <taxon>Thiotrichaceae</taxon>
        <taxon>Candidatus Marithioploca</taxon>
    </lineage>
</organism>
<accession>A0ABT7VW28</accession>
<sequence>IKEQKLLQAIEECNKHIKRLLYAHHKMSRFMLLNGNQYDNLTDEQVENIDQFIFRFSKLQDAMGERLFRNVLLFLEEEVKNKPFLDLLNRLEQLRIIGDKEQWLVLRKLRNDFSHEYLNESDANALNINLVYEQTKKLYDIFRQVKTFLIENTSLLNSELAKNYVLETPLYESSN</sequence>